<feature type="domain" description="MacB-like periplasmic core" evidence="10">
    <location>
        <begin position="25"/>
        <end position="244"/>
    </location>
</feature>
<dbReference type="GO" id="GO:0098797">
    <property type="term" value="C:plasma membrane protein complex"/>
    <property type="evidence" value="ECO:0007669"/>
    <property type="project" value="TreeGrafter"/>
</dbReference>
<evidence type="ECO:0000256" key="7">
    <source>
        <dbReference type="ARBA" id="ARBA00023136"/>
    </source>
</evidence>
<dbReference type="Pfam" id="PF12704">
    <property type="entry name" value="MacB_PCD"/>
    <property type="match status" value="1"/>
</dbReference>
<evidence type="ECO:0000256" key="8">
    <source>
        <dbReference type="SAM" id="Phobius"/>
    </source>
</evidence>
<evidence type="ECO:0000313" key="11">
    <source>
        <dbReference type="EMBL" id="GFO70729.1"/>
    </source>
</evidence>
<dbReference type="InterPro" id="IPR011925">
    <property type="entry name" value="LolCE_TM"/>
</dbReference>
<keyword evidence="3" id="KW-0813">Transport</keyword>
<evidence type="ECO:0000259" key="10">
    <source>
        <dbReference type="Pfam" id="PF12704"/>
    </source>
</evidence>
<evidence type="ECO:0000256" key="3">
    <source>
        <dbReference type="ARBA" id="ARBA00022448"/>
    </source>
</evidence>
<feature type="domain" description="ABC3 transporter permease C-terminal" evidence="9">
    <location>
        <begin position="274"/>
        <end position="408"/>
    </location>
</feature>
<organism evidence="11 12">
    <name type="scientific">Geomonas limicola</name>
    <dbReference type="NCBI Taxonomy" id="2740186"/>
    <lineage>
        <taxon>Bacteria</taxon>
        <taxon>Pseudomonadati</taxon>
        <taxon>Thermodesulfobacteriota</taxon>
        <taxon>Desulfuromonadia</taxon>
        <taxon>Geobacterales</taxon>
        <taxon>Geobacteraceae</taxon>
        <taxon>Geomonas</taxon>
    </lineage>
</organism>
<dbReference type="InterPro" id="IPR051447">
    <property type="entry name" value="Lipoprotein-release_system"/>
</dbReference>
<comment type="caution">
    <text evidence="11">The sequence shown here is derived from an EMBL/GenBank/DDBJ whole genome shotgun (WGS) entry which is preliminary data.</text>
</comment>
<dbReference type="EMBL" id="BLXZ01000011">
    <property type="protein sequence ID" value="GFO70729.1"/>
    <property type="molecule type" value="Genomic_DNA"/>
</dbReference>
<dbReference type="InterPro" id="IPR003838">
    <property type="entry name" value="ABC3_permease_C"/>
</dbReference>
<dbReference type="PANTHER" id="PTHR30489">
    <property type="entry name" value="LIPOPROTEIN-RELEASING SYSTEM TRANSMEMBRANE PROTEIN LOLE"/>
    <property type="match status" value="1"/>
</dbReference>
<dbReference type="Proteomes" id="UP000587586">
    <property type="component" value="Unassembled WGS sequence"/>
</dbReference>
<comment type="subcellular location">
    <subcellularLocation>
        <location evidence="1">Cell membrane</location>
        <topology evidence="1">Multi-pass membrane protein</topology>
    </subcellularLocation>
</comment>
<dbReference type="GO" id="GO:0042953">
    <property type="term" value="P:lipoprotein transport"/>
    <property type="evidence" value="ECO:0007669"/>
    <property type="project" value="InterPro"/>
</dbReference>
<feature type="transmembrane region" description="Helical" evidence="8">
    <location>
        <begin position="317"/>
        <end position="344"/>
    </location>
</feature>
<dbReference type="AlphaFoldDB" id="A0A6V8NII6"/>
<keyword evidence="12" id="KW-1185">Reference proteome</keyword>
<feature type="transmembrane region" description="Helical" evidence="8">
    <location>
        <begin position="375"/>
        <end position="398"/>
    </location>
</feature>
<name>A0A6V8NII6_9BACT</name>
<reference evidence="12" key="1">
    <citation type="submission" date="2020-06" db="EMBL/GenBank/DDBJ databases">
        <title>Draft genomic sequecing of Geomonas sp. Red745.</title>
        <authorList>
            <person name="Itoh H."/>
            <person name="Xu Z.X."/>
            <person name="Ushijima N."/>
            <person name="Masuda Y."/>
            <person name="Shiratori Y."/>
            <person name="Senoo K."/>
        </authorList>
    </citation>
    <scope>NUCLEOTIDE SEQUENCE [LARGE SCALE GENOMIC DNA]</scope>
    <source>
        <strain evidence="12">Red745</strain>
    </source>
</reference>
<feature type="transmembrane region" description="Helical" evidence="8">
    <location>
        <begin position="20"/>
        <end position="46"/>
    </location>
</feature>
<keyword evidence="5 8" id="KW-0812">Transmembrane</keyword>
<evidence type="ECO:0000256" key="5">
    <source>
        <dbReference type="ARBA" id="ARBA00022692"/>
    </source>
</evidence>
<evidence type="ECO:0000313" key="12">
    <source>
        <dbReference type="Proteomes" id="UP000587586"/>
    </source>
</evidence>
<evidence type="ECO:0000256" key="2">
    <source>
        <dbReference type="ARBA" id="ARBA00005236"/>
    </source>
</evidence>
<protein>
    <submittedName>
        <fullName evidence="11">ABC transporter permease</fullName>
    </submittedName>
</protein>
<feature type="transmembrane region" description="Helical" evidence="8">
    <location>
        <begin position="272"/>
        <end position="296"/>
    </location>
</feature>
<evidence type="ECO:0000256" key="6">
    <source>
        <dbReference type="ARBA" id="ARBA00022989"/>
    </source>
</evidence>
<dbReference type="InterPro" id="IPR025857">
    <property type="entry name" value="MacB_PCD"/>
</dbReference>
<dbReference type="NCBIfam" id="TIGR02212">
    <property type="entry name" value="lolCE"/>
    <property type="match status" value="1"/>
</dbReference>
<dbReference type="PANTHER" id="PTHR30489:SF0">
    <property type="entry name" value="LIPOPROTEIN-RELEASING SYSTEM TRANSMEMBRANE PROTEIN LOLE"/>
    <property type="match status" value="1"/>
</dbReference>
<evidence type="ECO:0000256" key="1">
    <source>
        <dbReference type="ARBA" id="ARBA00004651"/>
    </source>
</evidence>
<comment type="similarity">
    <text evidence="2">Belongs to the ABC-4 integral membrane protein family. LolC/E subfamily.</text>
</comment>
<evidence type="ECO:0000259" key="9">
    <source>
        <dbReference type="Pfam" id="PF02687"/>
    </source>
</evidence>
<dbReference type="RefSeq" id="WP_183363335.1">
    <property type="nucleotide sequence ID" value="NZ_BLXZ01000011.1"/>
</dbReference>
<keyword evidence="7 8" id="KW-0472">Membrane</keyword>
<accession>A0A6V8NII6</accession>
<gene>
    <name evidence="11" type="primary">lolE</name>
    <name evidence="11" type="ORF">GMLC_43080</name>
</gene>
<dbReference type="GO" id="GO:0044874">
    <property type="term" value="P:lipoprotein localization to outer membrane"/>
    <property type="evidence" value="ECO:0007669"/>
    <property type="project" value="TreeGrafter"/>
</dbReference>
<dbReference type="Pfam" id="PF02687">
    <property type="entry name" value="FtsX"/>
    <property type="match status" value="1"/>
</dbReference>
<evidence type="ECO:0000256" key="4">
    <source>
        <dbReference type="ARBA" id="ARBA00022475"/>
    </source>
</evidence>
<proteinExistence type="inferred from homology"/>
<keyword evidence="4" id="KW-1003">Cell membrane</keyword>
<keyword evidence="6 8" id="KW-1133">Transmembrane helix</keyword>
<sequence>MPFELLIGLRYLKAKRKSTFISLITLISVAGVALGVMALIIVLAVMTGFEEDLKDKILGTNAHIVVLSGGGPMENYQAIVKRLQGMDGVVAATPFIYNQVMLSSGRNVSGVVLRGIEVATDVKVTNLKKSMVQGSLDDLDAKGEKPGLVIGKELAKNLGLIAGDMVDVISPMGNITPLGMMPKLRRFKVVGIFNTGMFEYDSTLAYVNLAEAQQFLDLGDAVTGIQLKVRDVYKTGELAQKIDQTLGVRYHARDWMQMNKNILFALKTEKSVMFIILTLIVLVAAFGIASTLFMVVMEKTRDIAILKSMGATSRSIMRIFVFEGVIIGVFGTVIGVLSGLLIALNLEPIVGAIQKVTGFELFSKDVYYLDHFPSLVIPSDVILISVTAVAISFIATLYPSWAASRLSPAEALRYE</sequence>